<organism evidence="2 3">
    <name type="scientific">Dunaliella salina</name>
    <name type="common">Green alga</name>
    <name type="synonym">Protococcus salinus</name>
    <dbReference type="NCBI Taxonomy" id="3046"/>
    <lineage>
        <taxon>Eukaryota</taxon>
        <taxon>Viridiplantae</taxon>
        <taxon>Chlorophyta</taxon>
        <taxon>core chlorophytes</taxon>
        <taxon>Chlorophyceae</taxon>
        <taxon>CS clade</taxon>
        <taxon>Chlamydomonadales</taxon>
        <taxon>Dunaliellaceae</taxon>
        <taxon>Dunaliella</taxon>
    </lineage>
</organism>
<name>A0ABQ7G3T2_DUNSA</name>
<dbReference type="EMBL" id="MU070182">
    <property type="protein sequence ID" value="KAF5829269.1"/>
    <property type="molecule type" value="Genomic_DNA"/>
</dbReference>
<evidence type="ECO:0000256" key="1">
    <source>
        <dbReference type="SAM" id="MobiDB-lite"/>
    </source>
</evidence>
<feature type="region of interest" description="Disordered" evidence="1">
    <location>
        <begin position="75"/>
        <end position="102"/>
    </location>
</feature>
<sequence>MTLVLPSGCCTGAVAIGGGAVATSQRGAAATLQWGSSVRTQWGSGAAMLWAALPGAAGAERPAAGDGFAAAATEPPAAAIGDNDVGDKGESGGERNPIGEAGNEIGVAEGGGEIAGKDAGGVSAPDMLAGSRSWGYCKGGEAGRDTGEDAGGCGYVHSACACLAVDRRGFEAKGGFGGCGGRCVVEGGVSDGVGCGGWCVVEGGGGGESACTAVAPGDGSSCCWGRKRLRRGGAAEREAGGGAATVAGLGGDGIGTEGLAWSTTLLLTAGLGGDGAVQLGG</sequence>
<evidence type="ECO:0000313" key="2">
    <source>
        <dbReference type="EMBL" id="KAF5829269.1"/>
    </source>
</evidence>
<keyword evidence="3" id="KW-1185">Reference proteome</keyword>
<protein>
    <submittedName>
        <fullName evidence="2">Uncharacterized protein</fullName>
    </submittedName>
</protein>
<proteinExistence type="predicted"/>
<comment type="caution">
    <text evidence="2">The sequence shown here is derived from an EMBL/GenBank/DDBJ whole genome shotgun (WGS) entry which is preliminary data.</text>
</comment>
<reference evidence="2" key="1">
    <citation type="submission" date="2017-08" db="EMBL/GenBank/DDBJ databases">
        <authorList>
            <person name="Polle J.E."/>
            <person name="Barry K."/>
            <person name="Cushman J."/>
            <person name="Schmutz J."/>
            <person name="Tran D."/>
            <person name="Hathwaick L.T."/>
            <person name="Yim W.C."/>
            <person name="Jenkins J."/>
            <person name="Mckie-Krisberg Z.M."/>
            <person name="Prochnik S."/>
            <person name="Lindquist E."/>
            <person name="Dockter R.B."/>
            <person name="Adam C."/>
            <person name="Molina H."/>
            <person name="Bunkerborg J."/>
            <person name="Jin E."/>
            <person name="Buchheim M."/>
            <person name="Magnuson J."/>
        </authorList>
    </citation>
    <scope>NUCLEOTIDE SEQUENCE</scope>
    <source>
        <strain evidence="2">CCAP 19/18</strain>
    </source>
</reference>
<gene>
    <name evidence="2" type="ORF">DUNSADRAFT_16319</name>
</gene>
<dbReference type="Proteomes" id="UP000815325">
    <property type="component" value="Unassembled WGS sequence"/>
</dbReference>
<accession>A0ABQ7G3T2</accession>
<evidence type="ECO:0000313" key="3">
    <source>
        <dbReference type="Proteomes" id="UP000815325"/>
    </source>
</evidence>